<accession>A0A8J2MJB7</accession>
<comment type="caution">
    <text evidence="2">The sequence shown here is derived from an EMBL/GenBank/DDBJ whole genome shotgun (WGS) entry which is preliminary data.</text>
</comment>
<dbReference type="AlphaFoldDB" id="A0A8J2MJB7"/>
<evidence type="ECO:0000256" key="1">
    <source>
        <dbReference type="SAM" id="MobiDB-lite"/>
    </source>
</evidence>
<proteinExistence type="predicted"/>
<keyword evidence="3" id="KW-1185">Reference proteome</keyword>
<protein>
    <submittedName>
        <fullName evidence="2">Uncharacterized protein</fullName>
    </submittedName>
</protein>
<organism evidence="2 3">
    <name type="scientific">Cotesia congregata</name>
    <name type="common">Parasitoid wasp</name>
    <name type="synonym">Apanteles congregatus</name>
    <dbReference type="NCBI Taxonomy" id="51543"/>
    <lineage>
        <taxon>Eukaryota</taxon>
        <taxon>Metazoa</taxon>
        <taxon>Ecdysozoa</taxon>
        <taxon>Arthropoda</taxon>
        <taxon>Hexapoda</taxon>
        <taxon>Insecta</taxon>
        <taxon>Pterygota</taxon>
        <taxon>Neoptera</taxon>
        <taxon>Endopterygota</taxon>
        <taxon>Hymenoptera</taxon>
        <taxon>Apocrita</taxon>
        <taxon>Ichneumonoidea</taxon>
        <taxon>Braconidae</taxon>
        <taxon>Microgastrinae</taxon>
        <taxon>Cotesia</taxon>
    </lineage>
</organism>
<reference evidence="2" key="1">
    <citation type="submission" date="2021-04" db="EMBL/GenBank/DDBJ databases">
        <authorList>
            <person name="Chebbi M.A.C M."/>
        </authorList>
    </citation>
    <scope>NUCLEOTIDE SEQUENCE</scope>
</reference>
<name>A0A8J2MJB7_COTCN</name>
<sequence length="90" mass="10450">MARNWRKKAKFGLKANGHDTRVELLFIKQISIRKEEVSRIHTQKSPDKSTPRECKDLKSTQREEIMASDFVKNGEYTVTFGDFETEQDSG</sequence>
<gene>
    <name evidence="2" type="ORF">HICCMSTLAB_LOCUS5322</name>
</gene>
<feature type="region of interest" description="Disordered" evidence="1">
    <location>
        <begin position="37"/>
        <end position="60"/>
    </location>
</feature>
<dbReference type="EMBL" id="CAJNRD030001119">
    <property type="protein sequence ID" value="CAG5089664.1"/>
    <property type="molecule type" value="Genomic_DNA"/>
</dbReference>
<evidence type="ECO:0000313" key="3">
    <source>
        <dbReference type="Proteomes" id="UP000786811"/>
    </source>
</evidence>
<dbReference type="Proteomes" id="UP000786811">
    <property type="component" value="Unassembled WGS sequence"/>
</dbReference>
<evidence type="ECO:0000313" key="2">
    <source>
        <dbReference type="EMBL" id="CAG5089664.1"/>
    </source>
</evidence>